<keyword evidence="6" id="KW-0687">Ribonucleoprotein</keyword>
<evidence type="ECO:0000256" key="4">
    <source>
        <dbReference type="ARBA" id="ARBA00022723"/>
    </source>
</evidence>
<accession>A0AAN5C6S7</accession>
<comment type="subcellular location">
    <subcellularLocation>
        <location evidence="1">Cytoplasm</location>
    </subcellularLocation>
</comment>
<comment type="caution">
    <text evidence="8">The sequence shown here is derived from an EMBL/GenBank/DDBJ whole genome shotgun (WGS) entry which is preliminary data.</text>
</comment>
<dbReference type="Gene3D" id="3.40.50.410">
    <property type="entry name" value="von Willebrand factor, type A domain"/>
    <property type="match status" value="1"/>
</dbReference>
<dbReference type="GO" id="GO:0046872">
    <property type="term" value="F:metal ion binding"/>
    <property type="evidence" value="ECO:0007669"/>
    <property type="project" value="UniProtKB-KW"/>
</dbReference>
<keyword evidence="4" id="KW-0479">Metal-binding</keyword>
<dbReference type="GO" id="GO:0003723">
    <property type="term" value="F:RNA binding"/>
    <property type="evidence" value="ECO:0007669"/>
    <property type="project" value="UniProtKB-KW"/>
</dbReference>
<dbReference type="PANTHER" id="PTHR14202">
    <property type="entry name" value="60 KDA RIBONUCLEOPROTEIN SSA/RO"/>
    <property type="match status" value="1"/>
</dbReference>
<reference evidence="9" key="1">
    <citation type="submission" date="2022-10" db="EMBL/GenBank/DDBJ databases">
        <title>Genome assembly of Pristionchus species.</title>
        <authorList>
            <person name="Yoshida K."/>
            <person name="Sommer R.J."/>
        </authorList>
    </citation>
    <scope>NUCLEOTIDE SEQUENCE [LARGE SCALE GENOMIC DNA]</scope>
    <source>
        <strain evidence="9">RS5460</strain>
    </source>
</reference>
<evidence type="ECO:0000313" key="9">
    <source>
        <dbReference type="Proteomes" id="UP001328107"/>
    </source>
</evidence>
<protein>
    <recommendedName>
        <fullName evidence="7">TROVE domain-containing protein</fullName>
    </recommendedName>
</protein>
<gene>
    <name evidence="8" type="ORF">PMAYCL1PPCAC_09768</name>
</gene>
<dbReference type="GO" id="GO:0005737">
    <property type="term" value="C:cytoplasm"/>
    <property type="evidence" value="ECO:0007669"/>
    <property type="project" value="UniProtKB-SubCell"/>
</dbReference>
<dbReference type="PANTHER" id="PTHR14202:SF0">
    <property type="entry name" value="RNA-BINDING PROTEIN RO60"/>
    <property type="match status" value="1"/>
</dbReference>
<organism evidence="8 9">
    <name type="scientific">Pristionchus mayeri</name>
    <dbReference type="NCBI Taxonomy" id="1317129"/>
    <lineage>
        <taxon>Eukaryota</taxon>
        <taxon>Metazoa</taxon>
        <taxon>Ecdysozoa</taxon>
        <taxon>Nematoda</taxon>
        <taxon>Chromadorea</taxon>
        <taxon>Rhabditida</taxon>
        <taxon>Rhabditina</taxon>
        <taxon>Diplogasteromorpha</taxon>
        <taxon>Diplogasteroidea</taxon>
        <taxon>Neodiplogasteridae</taxon>
        <taxon>Pristionchus</taxon>
    </lineage>
</organism>
<evidence type="ECO:0000259" key="7">
    <source>
        <dbReference type="PROSITE" id="PS50988"/>
    </source>
</evidence>
<sequence length="290" mass="31853">SLSHSGLVREHIPTEKLNSVEIWEKLVQKMPMTALIRNLAKMQTIGLLKGSNIAKVANQVKDREALRKARVHPIQLLMAKTVYDQGEGEKGDLTWEPEQEILAALEAGFYAAFTNVSPTGKRFCLTFDVSGSMGVHAPGTCISARLASVAIGLTLLKGEKDVECVGFSDELVTLPYRSDWTLEQASTHMNTVRFGSTDCALPMEWARKENKEFDVFIVFTDNETYFGEVHPFEALKSYRAASSTNARLVVCGMTATNFTIADPSDAGMMDVVGFDSAVPELIANFVQGHI</sequence>
<feature type="non-terminal residue" evidence="8">
    <location>
        <position position="1"/>
    </location>
</feature>
<evidence type="ECO:0000256" key="1">
    <source>
        <dbReference type="ARBA" id="ARBA00004496"/>
    </source>
</evidence>
<dbReference type="AlphaFoldDB" id="A0AAN5C6S7"/>
<dbReference type="PROSITE" id="PS50988">
    <property type="entry name" value="TROVE"/>
    <property type="match status" value="1"/>
</dbReference>
<dbReference type="GO" id="GO:1990904">
    <property type="term" value="C:ribonucleoprotein complex"/>
    <property type="evidence" value="ECO:0007669"/>
    <property type="project" value="UniProtKB-KW"/>
</dbReference>
<feature type="domain" description="TROVE" evidence="7">
    <location>
        <begin position="1"/>
        <end position="121"/>
    </location>
</feature>
<dbReference type="SUPFAM" id="SSF53300">
    <property type="entry name" value="vWA-like"/>
    <property type="match status" value="1"/>
</dbReference>
<dbReference type="Proteomes" id="UP001328107">
    <property type="component" value="Unassembled WGS sequence"/>
</dbReference>
<keyword evidence="5" id="KW-0694">RNA-binding</keyword>
<proteinExistence type="inferred from homology"/>
<evidence type="ECO:0000256" key="5">
    <source>
        <dbReference type="ARBA" id="ARBA00022884"/>
    </source>
</evidence>
<dbReference type="InterPro" id="IPR036465">
    <property type="entry name" value="vWFA_dom_sf"/>
</dbReference>
<dbReference type="Pfam" id="PF25045">
    <property type="entry name" value="vWA_Ro60"/>
    <property type="match status" value="1"/>
</dbReference>
<name>A0AAN5C6S7_9BILA</name>
<keyword evidence="3" id="KW-0963">Cytoplasm</keyword>
<dbReference type="InterPro" id="IPR056800">
    <property type="entry name" value="vWA_Ro60"/>
</dbReference>
<dbReference type="InterPro" id="IPR008858">
    <property type="entry name" value="TROVE_dom"/>
</dbReference>
<evidence type="ECO:0000256" key="3">
    <source>
        <dbReference type="ARBA" id="ARBA00022490"/>
    </source>
</evidence>
<evidence type="ECO:0000256" key="6">
    <source>
        <dbReference type="ARBA" id="ARBA00023274"/>
    </source>
</evidence>
<dbReference type="EMBL" id="BTRK01000002">
    <property type="protein sequence ID" value="GMR39573.1"/>
    <property type="molecule type" value="Genomic_DNA"/>
</dbReference>
<keyword evidence="9" id="KW-1185">Reference proteome</keyword>
<dbReference type="InterPro" id="IPR037214">
    <property type="entry name" value="TROVE_dom_sf"/>
</dbReference>
<dbReference type="SUPFAM" id="SSF140864">
    <property type="entry name" value="TROVE domain-like"/>
    <property type="match status" value="1"/>
</dbReference>
<evidence type="ECO:0000256" key="2">
    <source>
        <dbReference type="ARBA" id="ARBA00007814"/>
    </source>
</evidence>
<dbReference type="InterPro" id="IPR040322">
    <property type="entry name" value="TROVE2"/>
</dbReference>
<dbReference type="Pfam" id="PF05731">
    <property type="entry name" value="TROVE"/>
    <property type="match status" value="1"/>
</dbReference>
<evidence type="ECO:0000313" key="8">
    <source>
        <dbReference type="EMBL" id="GMR39573.1"/>
    </source>
</evidence>
<comment type="similarity">
    <text evidence="2">Belongs to the Ro 60 kDa family.</text>
</comment>